<evidence type="ECO:0000313" key="1">
    <source>
        <dbReference type="EMBL" id="PIC19358.1"/>
    </source>
</evidence>
<dbReference type="AlphaFoldDB" id="A0A2G5SWK6"/>
<name>A0A2G5SWK6_9PELO</name>
<dbReference type="EMBL" id="PDUG01000006">
    <property type="protein sequence ID" value="PIC19358.1"/>
    <property type="molecule type" value="Genomic_DNA"/>
</dbReference>
<protein>
    <submittedName>
        <fullName evidence="1">Uncharacterized protein</fullName>
    </submittedName>
</protein>
<sequence length="85" mass="9905">MALLSFPKGVKYWSKSANYDYVSWQVFVMTPSKKVIVLRRVAYFNSELSFAVLCFFVSRGVSHLYGLIQKVVNYKNEALFLFYIS</sequence>
<organism evidence="1 2">
    <name type="scientific">Caenorhabditis nigoni</name>
    <dbReference type="NCBI Taxonomy" id="1611254"/>
    <lineage>
        <taxon>Eukaryota</taxon>
        <taxon>Metazoa</taxon>
        <taxon>Ecdysozoa</taxon>
        <taxon>Nematoda</taxon>
        <taxon>Chromadorea</taxon>
        <taxon>Rhabditida</taxon>
        <taxon>Rhabditina</taxon>
        <taxon>Rhabditomorpha</taxon>
        <taxon>Rhabditoidea</taxon>
        <taxon>Rhabditidae</taxon>
        <taxon>Peloderinae</taxon>
        <taxon>Caenorhabditis</taxon>
    </lineage>
</organism>
<keyword evidence="2" id="KW-1185">Reference proteome</keyword>
<accession>A0A2G5SWK6</accession>
<proteinExistence type="predicted"/>
<dbReference type="Proteomes" id="UP000230233">
    <property type="component" value="Chromosome X"/>
</dbReference>
<gene>
    <name evidence="1" type="primary">Cnig_chr_X.g24937</name>
    <name evidence="1" type="ORF">B9Z55_024937</name>
</gene>
<reference evidence="2" key="1">
    <citation type="submission" date="2017-10" db="EMBL/GenBank/DDBJ databases">
        <title>Rapid genome shrinkage in a self-fertile nematode reveals novel sperm competition proteins.</title>
        <authorList>
            <person name="Yin D."/>
            <person name="Schwarz E.M."/>
            <person name="Thomas C.G."/>
            <person name="Felde R.L."/>
            <person name="Korf I.F."/>
            <person name="Cutter A.D."/>
            <person name="Schartner C.M."/>
            <person name="Ralston E.J."/>
            <person name="Meyer B.J."/>
            <person name="Haag E.S."/>
        </authorList>
    </citation>
    <scope>NUCLEOTIDE SEQUENCE [LARGE SCALE GENOMIC DNA]</scope>
    <source>
        <strain evidence="2">JU1422</strain>
    </source>
</reference>
<evidence type="ECO:0000313" key="2">
    <source>
        <dbReference type="Proteomes" id="UP000230233"/>
    </source>
</evidence>
<comment type="caution">
    <text evidence="1">The sequence shown here is derived from an EMBL/GenBank/DDBJ whole genome shotgun (WGS) entry which is preliminary data.</text>
</comment>